<keyword evidence="3" id="KW-0808">Transferase</keyword>
<dbReference type="InterPro" id="IPR045886">
    <property type="entry name" value="ThiF/MoeB/HesA"/>
</dbReference>
<name>A0A432X7A5_9GAMM</name>
<comment type="similarity">
    <text evidence="1">Belongs to the HesA/MoeB/ThiF family.</text>
</comment>
<dbReference type="GO" id="GO:0005829">
    <property type="term" value="C:cytosol"/>
    <property type="evidence" value="ECO:0007669"/>
    <property type="project" value="TreeGrafter"/>
</dbReference>
<dbReference type="PANTHER" id="PTHR10953">
    <property type="entry name" value="UBIQUITIN-ACTIVATING ENZYME E1"/>
    <property type="match status" value="1"/>
</dbReference>
<evidence type="ECO:0000313" key="4">
    <source>
        <dbReference type="Proteomes" id="UP000286976"/>
    </source>
</evidence>
<dbReference type="CDD" id="cd00757">
    <property type="entry name" value="ThiF_MoeB_HesA_family"/>
    <property type="match status" value="1"/>
</dbReference>
<feature type="domain" description="THIF-type NAD/FAD binding fold" evidence="2">
    <location>
        <begin position="16"/>
        <end position="254"/>
    </location>
</feature>
<dbReference type="OrthoDB" id="9804286at2"/>
<dbReference type="GO" id="GO:0008146">
    <property type="term" value="F:sulfotransferase activity"/>
    <property type="evidence" value="ECO:0007669"/>
    <property type="project" value="TreeGrafter"/>
</dbReference>
<dbReference type="Gene3D" id="3.40.50.720">
    <property type="entry name" value="NAD(P)-binding Rossmann-like Domain"/>
    <property type="match status" value="1"/>
</dbReference>
<dbReference type="FunFam" id="3.40.50.720:FF:000080">
    <property type="entry name" value="Thiazole biosynthesis adenylyltransferase ThiF"/>
    <property type="match status" value="1"/>
</dbReference>
<sequence length="258" mass="28139">MTTPHIELTDEQSLRYARHILLPSVDFAGQEKLLASHVLVVGAGGLGCAVLPYLVGSGVGRITLVDDDVIERSNLQRQILYREQDIGAYKAETAIQAVRHLNSDCQLHSVTARLTSETIHSLLSVQHLPAFDLVIDCTDNVAIRQCLNQYCFDQSIPLVSGAAIRMEGQVAVYPMQPDTPCYQCFSHYFGEQQLSCMEAGVLSPLVGVVGTLQAVEALKLLMGVGEPLVGKVLIYDAAYAHFHTMQLPKRDNCTVCAA</sequence>
<evidence type="ECO:0000259" key="2">
    <source>
        <dbReference type="Pfam" id="PF00899"/>
    </source>
</evidence>
<dbReference type="SUPFAM" id="SSF69572">
    <property type="entry name" value="Activating enzymes of the ubiquitin-like proteins"/>
    <property type="match status" value="1"/>
</dbReference>
<evidence type="ECO:0000256" key="1">
    <source>
        <dbReference type="ARBA" id="ARBA00009919"/>
    </source>
</evidence>
<dbReference type="NCBIfam" id="NF004281">
    <property type="entry name" value="PRK05690.1"/>
    <property type="match status" value="1"/>
</dbReference>
<dbReference type="GO" id="GO:0016779">
    <property type="term" value="F:nucleotidyltransferase activity"/>
    <property type="evidence" value="ECO:0007669"/>
    <property type="project" value="UniProtKB-KW"/>
</dbReference>
<evidence type="ECO:0000313" key="3">
    <source>
        <dbReference type="EMBL" id="RUO42749.1"/>
    </source>
</evidence>
<protein>
    <submittedName>
        <fullName evidence="3">Molybdopterin-synthase adenylyltransferase MoeB</fullName>
    </submittedName>
</protein>
<dbReference type="InterPro" id="IPR035985">
    <property type="entry name" value="Ubiquitin-activating_enz"/>
</dbReference>
<gene>
    <name evidence="3" type="ORF">CWE15_04895</name>
</gene>
<dbReference type="GO" id="GO:0004792">
    <property type="term" value="F:thiosulfate-cyanide sulfurtransferase activity"/>
    <property type="evidence" value="ECO:0007669"/>
    <property type="project" value="TreeGrafter"/>
</dbReference>
<organism evidence="3 4">
    <name type="scientific">Aliidiomarina taiwanensis</name>
    <dbReference type="NCBI Taxonomy" id="946228"/>
    <lineage>
        <taxon>Bacteria</taxon>
        <taxon>Pseudomonadati</taxon>
        <taxon>Pseudomonadota</taxon>
        <taxon>Gammaproteobacteria</taxon>
        <taxon>Alteromonadales</taxon>
        <taxon>Idiomarinaceae</taxon>
        <taxon>Aliidiomarina</taxon>
    </lineage>
</organism>
<accession>A0A432X7A5</accession>
<dbReference type="Proteomes" id="UP000286976">
    <property type="component" value="Unassembled WGS sequence"/>
</dbReference>
<reference evidence="3 4" key="1">
    <citation type="journal article" date="2011" name="Front. Microbiol.">
        <title>Genomic signatures of strain selection and enhancement in Bacillus atrophaeus var. globigii, a historical biowarfare simulant.</title>
        <authorList>
            <person name="Gibbons H.S."/>
            <person name="Broomall S.M."/>
            <person name="McNew L.A."/>
            <person name="Daligault H."/>
            <person name="Chapman C."/>
            <person name="Bruce D."/>
            <person name="Karavis M."/>
            <person name="Krepps M."/>
            <person name="McGregor P.A."/>
            <person name="Hong C."/>
            <person name="Park K.H."/>
            <person name="Akmal A."/>
            <person name="Feldman A."/>
            <person name="Lin J.S."/>
            <person name="Chang W.E."/>
            <person name="Higgs B.W."/>
            <person name="Demirev P."/>
            <person name="Lindquist J."/>
            <person name="Liem A."/>
            <person name="Fochler E."/>
            <person name="Read T.D."/>
            <person name="Tapia R."/>
            <person name="Johnson S."/>
            <person name="Bishop-Lilly K.A."/>
            <person name="Detter C."/>
            <person name="Han C."/>
            <person name="Sozhamannan S."/>
            <person name="Rosenzweig C.N."/>
            <person name="Skowronski E.W."/>
        </authorList>
    </citation>
    <scope>NUCLEOTIDE SEQUENCE [LARGE SCALE GENOMIC DNA]</scope>
    <source>
        <strain evidence="3 4">AIT1</strain>
    </source>
</reference>
<dbReference type="InterPro" id="IPR000594">
    <property type="entry name" value="ThiF_NAD_FAD-bd"/>
</dbReference>
<dbReference type="GO" id="GO:0008641">
    <property type="term" value="F:ubiquitin-like modifier activating enzyme activity"/>
    <property type="evidence" value="ECO:0007669"/>
    <property type="project" value="InterPro"/>
</dbReference>
<dbReference type="AlphaFoldDB" id="A0A432X7A5"/>
<comment type="caution">
    <text evidence="3">The sequence shown here is derived from an EMBL/GenBank/DDBJ whole genome shotgun (WGS) entry which is preliminary data.</text>
</comment>
<dbReference type="EMBL" id="PIPQ01000002">
    <property type="protein sequence ID" value="RUO42749.1"/>
    <property type="molecule type" value="Genomic_DNA"/>
</dbReference>
<keyword evidence="3" id="KW-0548">Nucleotidyltransferase</keyword>
<proteinExistence type="inferred from homology"/>
<keyword evidence="4" id="KW-1185">Reference proteome</keyword>
<dbReference type="Pfam" id="PF00899">
    <property type="entry name" value="ThiF"/>
    <property type="match status" value="1"/>
</dbReference>
<dbReference type="PANTHER" id="PTHR10953:SF102">
    <property type="entry name" value="ADENYLYLTRANSFERASE AND SULFURTRANSFERASE MOCS3"/>
    <property type="match status" value="1"/>
</dbReference>
<dbReference type="RefSeq" id="WP_126756963.1">
    <property type="nucleotide sequence ID" value="NZ_PIPQ01000002.1"/>
</dbReference>